<dbReference type="PANTHER" id="PTHR36834:SF1">
    <property type="entry name" value="INTEGRAL MEMBRANE PROTEIN"/>
    <property type="match status" value="1"/>
</dbReference>
<dbReference type="EMBL" id="JACXIZ010000016">
    <property type="protein sequence ID" value="MBD2845545.1"/>
    <property type="molecule type" value="Genomic_DNA"/>
</dbReference>
<comment type="subcellular location">
    <subcellularLocation>
        <location evidence="1">Membrane</location>
        <topology evidence="1">Multi-pass membrane protein</topology>
    </subcellularLocation>
</comment>
<feature type="domain" description="VanZ-like" evidence="6">
    <location>
        <begin position="49"/>
        <end position="192"/>
    </location>
</feature>
<name>A0A927BTT1_9BACL</name>
<evidence type="ECO:0000256" key="4">
    <source>
        <dbReference type="ARBA" id="ARBA00023136"/>
    </source>
</evidence>
<evidence type="ECO:0000256" key="3">
    <source>
        <dbReference type="ARBA" id="ARBA00022989"/>
    </source>
</evidence>
<keyword evidence="9" id="KW-1185">Reference proteome</keyword>
<evidence type="ECO:0000313" key="8">
    <source>
        <dbReference type="EMBL" id="MBD2845545.1"/>
    </source>
</evidence>
<comment type="caution">
    <text evidence="8">The sequence shown here is derived from an EMBL/GenBank/DDBJ whole genome shotgun (WGS) entry which is preliminary data.</text>
</comment>
<accession>A0A927BTT1</accession>
<feature type="transmembrane region" description="Helical" evidence="5">
    <location>
        <begin position="288"/>
        <end position="306"/>
    </location>
</feature>
<evidence type="ECO:0000259" key="7">
    <source>
        <dbReference type="Pfam" id="PF06271"/>
    </source>
</evidence>
<dbReference type="RefSeq" id="WP_190917227.1">
    <property type="nucleotide sequence ID" value="NZ_JACXIZ010000016.1"/>
</dbReference>
<feature type="transmembrane region" description="Helical" evidence="5">
    <location>
        <begin position="312"/>
        <end position="336"/>
    </location>
</feature>
<dbReference type="InterPro" id="IPR010432">
    <property type="entry name" value="RDD"/>
</dbReference>
<feature type="transmembrane region" description="Helical" evidence="5">
    <location>
        <begin position="221"/>
        <end position="242"/>
    </location>
</feature>
<dbReference type="AlphaFoldDB" id="A0A927BTT1"/>
<dbReference type="Pfam" id="PF06271">
    <property type="entry name" value="RDD"/>
    <property type="match status" value="1"/>
</dbReference>
<gene>
    <name evidence="8" type="ORF">IDH44_10120</name>
</gene>
<dbReference type="InterPro" id="IPR021192">
    <property type="entry name" value="UCP031578_Vanz/RDD"/>
</dbReference>
<keyword evidence="2 5" id="KW-0812">Transmembrane</keyword>
<evidence type="ECO:0000256" key="5">
    <source>
        <dbReference type="SAM" id="Phobius"/>
    </source>
</evidence>
<dbReference type="PANTHER" id="PTHR36834">
    <property type="entry name" value="MEMBRANE PROTEIN-RELATED"/>
    <property type="match status" value="1"/>
</dbReference>
<feature type="domain" description="RDD" evidence="7">
    <location>
        <begin position="216"/>
        <end position="353"/>
    </location>
</feature>
<dbReference type="Proteomes" id="UP000621560">
    <property type="component" value="Unassembled WGS sequence"/>
</dbReference>
<sequence length="377" mass="42117">MLEPYLFPVKYAFLLFPVAALLFTLPFLIVQYRRHGYVNKLRGVLLYLFLLYMMNAFFLVLLPLPPSRHNAPPASGSYMQLTPFMFIRDILRESGIDLSRPSEYVRLLRERAVLQAVFNVLLTVPFGIFMRYYFHWPWFGCFAASAGLALLFEVTQVTGIYGYYDYPYRLFDVDDLMLNTLGGMVGFLLAALVLSRFLPRIDRLDDALDLTVKRVSYTRRLIAFGVDACAALAMLVVCAILGQALAGGLVAAGYMVLAPYATNGRSLGRALVRIRIVGAGERLTFREAALRGGLLYGWFGLNMAMAGQLGDAIPGLLLVPAALALLVLDVLVFIHVMRCLFNHRRRLWHERASGTAYRITGASQRQPRSAPSPADPG</sequence>
<protein>
    <submittedName>
        <fullName evidence="8">VanZ family protein</fullName>
    </submittedName>
</protein>
<keyword evidence="4 5" id="KW-0472">Membrane</keyword>
<feature type="transmembrane region" description="Helical" evidence="5">
    <location>
        <begin position="141"/>
        <end position="164"/>
    </location>
</feature>
<evidence type="ECO:0000256" key="1">
    <source>
        <dbReference type="ARBA" id="ARBA00004141"/>
    </source>
</evidence>
<feature type="transmembrane region" description="Helical" evidence="5">
    <location>
        <begin position="44"/>
        <end position="64"/>
    </location>
</feature>
<dbReference type="GO" id="GO:0016020">
    <property type="term" value="C:membrane"/>
    <property type="evidence" value="ECO:0007669"/>
    <property type="project" value="UniProtKB-SubCell"/>
</dbReference>
<keyword evidence="3 5" id="KW-1133">Transmembrane helix</keyword>
<evidence type="ECO:0000259" key="6">
    <source>
        <dbReference type="Pfam" id="PF04892"/>
    </source>
</evidence>
<feature type="transmembrane region" description="Helical" evidence="5">
    <location>
        <begin position="12"/>
        <end position="32"/>
    </location>
</feature>
<proteinExistence type="predicted"/>
<feature type="transmembrane region" description="Helical" evidence="5">
    <location>
        <begin position="248"/>
        <end position="267"/>
    </location>
</feature>
<evidence type="ECO:0000256" key="2">
    <source>
        <dbReference type="ARBA" id="ARBA00022692"/>
    </source>
</evidence>
<feature type="transmembrane region" description="Helical" evidence="5">
    <location>
        <begin position="176"/>
        <end position="194"/>
    </location>
</feature>
<dbReference type="Pfam" id="PF04892">
    <property type="entry name" value="VanZ"/>
    <property type="match status" value="1"/>
</dbReference>
<dbReference type="PIRSF" id="PIRSF031578">
    <property type="entry name" value="Uncharacterised_Vanz_RDD-cont"/>
    <property type="match status" value="1"/>
</dbReference>
<reference evidence="8" key="1">
    <citation type="submission" date="2020-09" db="EMBL/GenBank/DDBJ databases">
        <title>A novel bacterium of genus Paenibacillus, isolated from South China Sea.</title>
        <authorList>
            <person name="Huang H."/>
            <person name="Mo K."/>
            <person name="Hu Y."/>
        </authorList>
    </citation>
    <scope>NUCLEOTIDE SEQUENCE</scope>
    <source>
        <strain evidence="8">IB182496</strain>
    </source>
</reference>
<dbReference type="InterPro" id="IPR053150">
    <property type="entry name" value="Teicoplanin_resist-assoc"/>
</dbReference>
<organism evidence="8 9">
    <name type="scientific">Paenibacillus sabuli</name>
    <dbReference type="NCBI Taxonomy" id="2772509"/>
    <lineage>
        <taxon>Bacteria</taxon>
        <taxon>Bacillati</taxon>
        <taxon>Bacillota</taxon>
        <taxon>Bacilli</taxon>
        <taxon>Bacillales</taxon>
        <taxon>Paenibacillaceae</taxon>
        <taxon>Paenibacillus</taxon>
    </lineage>
</organism>
<evidence type="ECO:0000313" key="9">
    <source>
        <dbReference type="Proteomes" id="UP000621560"/>
    </source>
</evidence>
<dbReference type="InterPro" id="IPR006976">
    <property type="entry name" value="VanZ-like"/>
</dbReference>
<feature type="transmembrane region" description="Helical" evidence="5">
    <location>
        <begin position="112"/>
        <end position="134"/>
    </location>
</feature>